<dbReference type="EMBL" id="HG992978">
    <property type="protein sequence ID" value="CAE7012807.1"/>
    <property type="molecule type" value="Genomic_DNA"/>
</dbReference>
<accession>A0A6S6VB11</accession>
<evidence type="ECO:0000313" key="2">
    <source>
        <dbReference type="Proteomes" id="UP000472372"/>
    </source>
</evidence>
<dbReference type="AlphaFoldDB" id="A0A6S6VB11"/>
<sequence>MFVLRAPVFTMKYALSPGDSASDASFTSLCESLDPNSDALRPNASVNVLYQCLIRILKEIPRKFCGNDPPSSDTIPLALCLLARYRMALAPVPSDCDDIVMSEAPEREVRSPSCVSEVPSPVFTAVSAAVPGALSDVTLITMCVYIVYHYLAAGHICVDLRQWSRPLEIDAAKLLVAESVILAAID</sequence>
<dbReference type="Proteomes" id="UP000472372">
    <property type="component" value="Chromosome 2"/>
</dbReference>
<protein>
    <submittedName>
        <fullName evidence="1">Uncharacterized protein</fullName>
    </submittedName>
</protein>
<reference evidence="1" key="1">
    <citation type="submission" date="2021-02" db="EMBL/GenBank/DDBJ databases">
        <authorList>
            <person name="Syme A R."/>
            <person name="Syme A R."/>
            <person name="Moolhuijzen P."/>
        </authorList>
    </citation>
    <scope>NUCLEOTIDE SEQUENCE</scope>
    <source>
        <strain evidence="1">W1-1</strain>
    </source>
</reference>
<evidence type="ECO:0000313" key="1">
    <source>
        <dbReference type="EMBL" id="CAE7012807.1"/>
    </source>
</evidence>
<organism evidence="1 2">
    <name type="scientific">Pyrenophora teres f. teres</name>
    <dbReference type="NCBI Taxonomy" id="97479"/>
    <lineage>
        <taxon>Eukaryota</taxon>
        <taxon>Fungi</taxon>
        <taxon>Dikarya</taxon>
        <taxon>Ascomycota</taxon>
        <taxon>Pezizomycotina</taxon>
        <taxon>Dothideomycetes</taxon>
        <taxon>Pleosporomycetidae</taxon>
        <taxon>Pleosporales</taxon>
        <taxon>Pleosporineae</taxon>
        <taxon>Pleosporaceae</taxon>
        <taxon>Pyrenophora</taxon>
    </lineage>
</organism>
<name>A0A6S6VB11_9PLEO</name>
<proteinExistence type="predicted"/>
<gene>
    <name evidence="1" type="ORF">PTTW11_02408</name>
</gene>